<proteinExistence type="predicted"/>
<dbReference type="AlphaFoldDB" id="A0A557S859"/>
<evidence type="ECO:0000259" key="1">
    <source>
        <dbReference type="Pfam" id="PF06568"/>
    </source>
</evidence>
<sequence length="71" mass="8345">MQTTCLNIPDSHAHSFELKQFVSKAFQWLYAAYERKRQRNALLKLDDRMLSDIGVNRAEADNEGSKPFWKE</sequence>
<reference evidence="2 3" key="1">
    <citation type="submission" date="2019-07" db="EMBL/GenBank/DDBJ databases">
        <title>The pathways for chlorine oxyanion respiration interact through the shared metabolite chlorate.</title>
        <authorList>
            <person name="Barnum T.P."/>
            <person name="Cheng Y."/>
            <person name="Hill K.A."/>
            <person name="Lucas L.N."/>
            <person name="Carlson H.K."/>
            <person name="Coates J.D."/>
        </authorList>
    </citation>
    <scope>NUCLEOTIDE SEQUENCE [LARGE SCALE GENOMIC DNA]</scope>
    <source>
        <strain evidence="2 3">BK-1</strain>
    </source>
</reference>
<dbReference type="InterPro" id="IPR009506">
    <property type="entry name" value="YjiS-like"/>
</dbReference>
<evidence type="ECO:0000313" key="3">
    <source>
        <dbReference type="Proteomes" id="UP000316649"/>
    </source>
</evidence>
<organism evidence="2 3">
    <name type="scientific">Sedimenticola selenatireducens</name>
    <dbReference type="NCBI Taxonomy" id="191960"/>
    <lineage>
        <taxon>Bacteria</taxon>
        <taxon>Pseudomonadati</taxon>
        <taxon>Pseudomonadota</taxon>
        <taxon>Gammaproteobacteria</taxon>
        <taxon>Chromatiales</taxon>
        <taxon>Sedimenticolaceae</taxon>
        <taxon>Sedimenticola</taxon>
    </lineage>
</organism>
<protein>
    <submittedName>
        <fullName evidence="2">DUF1127 domain-containing protein</fullName>
    </submittedName>
</protein>
<keyword evidence="3" id="KW-1185">Reference proteome</keyword>
<dbReference type="OrthoDB" id="7306802at2"/>
<feature type="domain" description="YjiS-like" evidence="1">
    <location>
        <begin position="26"/>
        <end position="60"/>
    </location>
</feature>
<dbReference type="EMBL" id="VMNH01000013">
    <property type="protein sequence ID" value="TVO73610.1"/>
    <property type="molecule type" value="Genomic_DNA"/>
</dbReference>
<dbReference type="Proteomes" id="UP000316649">
    <property type="component" value="Unassembled WGS sequence"/>
</dbReference>
<accession>A0A557S859</accession>
<comment type="caution">
    <text evidence="2">The sequence shown here is derived from an EMBL/GenBank/DDBJ whole genome shotgun (WGS) entry which is preliminary data.</text>
</comment>
<gene>
    <name evidence="2" type="ORF">FHP88_11645</name>
</gene>
<dbReference type="Pfam" id="PF06568">
    <property type="entry name" value="YjiS-like"/>
    <property type="match status" value="1"/>
</dbReference>
<name>A0A557S859_9GAMM</name>
<evidence type="ECO:0000313" key="2">
    <source>
        <dbReference type="EMBL" id="TVO73610.1"/>
    </source>
</evidence>